<dbReference type="EMBL" id="CM040479">
    <property type="protein sequence ID" value="MCI4394023.1"/>
    <property type="molecule type" value="Genomic_DNA"/>
</dbReference>
<organism evidence="1 2">
    <name type="scientific">Pangasianodon gigas</name>
    <name type="common">Mekong giant catfish</name>
    <name type="synonym">Pangasius gigas</name>
    <dbReference type="NCBI Taxonomy" id="30993"/>
    <lineage>
        <taxon>Eukaryota</taxon>
        <taxon>Metazoa</taxon>
        <taxon>Chordata</taxon>
        <taxon>Craniata</taxon>
        <taxon>Vertebrata</taxon>
        <taxon>Euteleostomi</taxon>
        <taxon>Actinopterygii</taxon>
        <taxon>Neopterygii</taxon>
        <taxon>Teleostei</taxon>
        <taxon>Ostariophysi</taxon>
        <taxon>Siluriformes</taxon>
        <taxon>Pangasiidae</taxon>
        <taxon>Pangasianodon</taxon>
    </lineage>
</organism>
<name>A0ACC5XSC4_PANGG</name>
<evidence type="ECO:0000313" key="2">
    <source>
        <dbReference type="Proteomes" id="UP000829447"/>
    </source>
</evidence>
<sequence length="89" mass="9801">IPVHSGSAAKDTRFSLYDDTTAKVFTVTITDLRPEDKGTYWCAIERTGLDIYTQILLLVKTANPLNGDLQTIAPSPHGMYTIHPHCKGV</sequence>
<proteinExistence type="predicted"/>
<accession>A0ACC5XSC4</accession>
<comment type="caution">
    <text evidence="1">The sequence shown here is derived from an EMBL/GenBank/DDBJ whole genome shotgun (WGS) entry which is preliminary data.</text>
</comment>
<keyword evidence="2" id="KW-1185">Reference proteome</keyword>
<feature type="non-terminal residue" evidence="1">
    <location>
        <position position="1"/>
    </location>
</feature>
<dbReference type="Proteomes" id="UP000829447">
    <property type="component" value="Linkage Group LG26"/>
</dbReference>
<evidence type="ECO:0000313" key="1">
    <source>
        <dbReference type="EMBL" id="MCI4394023.1"/>
    </source>
</evidence>
<protein>
    <submittedName>
        <fullName evidence="1">Uncharacterized protein</fullName>
    </submittedName>
</protein>
<reference evidence="1 2" key="1">
    <citation type="journal article" date="2022" name="bioRxiv">
        <title>An ancient truncated duplication of the anti-Mullerian hormone receptor type 2 gene is a potential conserved master sex determinant in the Pangasiidae catfish family.</title>
        <authorList>
            <person name="Wen M."/>
            <person name="Pan Q."/>
            <person name="Jouanno E."/>
            <person name="Montfort J."/>
            <person name="Zahm M."/>
            <person name="Cabau C."/>
            <person name="Klopp C."/>
            <person name="Iampietro C."/>
            <person name="Roques C."/>
            <person name="Bouchez O."/>
            <person name="Castinel A."/>
            <person name="Donnadieu C."/>
            <person name="Parrinello H."/>
            <person name="Poncet C."/>
            <person name="Belmonte E."/>
            <person name="Gautier V."/>
            <person name="Avarre J.-C."/>
            <person name="Dugue R."/>
            <person name="Gustiano R."/>
            <person name="Ha T.T.T."/>
            <person name="Campet M."/>
            <person name="Sriphairoj K."/>
            <person name="Ribolli J."/>
            <person name="de Almeida F.L."/>
            <person name="Desvignes T."/>
            <person name="Postlethwait J.H."/>
            <person name="Bucao C.F."/>
            <person name="Robinson-Rechavi M."/>
            <person name="Bobe J."/>
            <person name="Herpin A."/>
            <person name="Guiguen Y."/>
        </authorList>
    </citation>
    <scope>NUCLEOTIDE SEQUENCE [LARGE SCALE GENOMIC DNA]</scope>
    <source>
        <strain evidence="1">YG-Dec2019</strain>
    </source>
</reference>
<gene>
    <name evidence="1" type="ORF">PGIGA_G00164170</name>
</gene>